<feature type="compositionally biased region" description="Low complexity" evidence="1">
    <location>
        <begin position="13"/>
        <end position="24"/>
    </location>
</feature>
<feature type="compositionally biased region" description="Low complexity" evidence="1">
    <location>
        <begin position="1423"/>
        <end position="1432"/>
    </location>
</feature>
<proteinExistence type="predicted"/>
<evidence type="ECO:0000313" key="4">
    <source>
        <dbReference type="Proteomes" id="UP000812440"/>
    </source>
</evidence>
<organism evidence="3 4">
    <name type="scientific">Hymenochirus boettgeri</name>
    <name type="common">Congo dwarf clawed frog</name>
    <dbReference type="NCBI Taxonomy" id="247094"/>
    <lineage>
        <taxon>Eukaryota</taxon>
        <taxon>Metazoa</taxon>
        <taxon>Chordata</taxon>
        <taxon>Craniata</taxon>
        <taxon>Vertebrata</taxon>
        <taxon>Euteleostomi</taxon>
        <taxon>Amphibia</taxon>
        <taxon>Batrachia</taxon>
        <taxon>Anura</taxon>
        <taxon>Pipoidea</taxon>
        <taxon>Pipidae</taxon>
        <taxon>Pipinae</taxon>
        <taxon>Hymenochirus</taxon>
    </lineage>
</organism>
<keyword evidence="2" id="KW-0812">Transmembrane</keyword>
<feature type="compositionally biased region" description="Low complexity" evidence="1">
    <location>
        <begin position="581"/>
        <end position="617"/>
    </location>
</feature>
<feature type="transmembrane region" description="Helical" evidence="2">
    <location>
        <begin position="963"/>
        <end position="985"/>
    </location>
</feature>
<reference evidence="3" key="1">
    <citation type="thesis" date="2020" institute="ProQuest LLC" country="789 East Eisenhower Parkway, Ann Arbor, MI, USA">
        <title>Comparative Genomics and Chromosome Evolution.</title>
        <authorList>
            <person name="Mudd A.B."/>
        </authorList>
    </citation>
    <scope>NUCLEOTIDE SEQUENCE</scope>
    <source>
        <strain evidence="3">Female2</strain>
        <tissue evidence="3">Blood</tissue>
    </source>
</reference>
<feature type="region of interest" description="Disordered" evidence="1">
    <location>
        <begin position="12"/>
        <end position="34"/>
    </location>
</feature>
<feature type="compositionally biased region" description="Low complexity" evidence="1">
    <location>
        <begin position="1061"/>
        <end position="1070"/>
    </location>
</feature>
<feature type="non-terminal residue" evidence="3">
    <location>
        <position position="1"/>
    </location>
</feature>
<feature type="region of interest" description="Disordered" evidence="1">
    <location>
        <begin position="574"/>
        <end position="632"/>
    </location>
</feature>
<feature type="compositionally biased region" description="Low complexity" evidence="1">
    <location>
        <begin position="1118"/>
        <end position="1130"/>
    </location>
</feature>
<feature type="compositionally biased region" description="Polar residues" evidence="1">
    <location>
        <begin position="25"/>
        <end position="34"/>
    </location>
</feature>
<feature type="region of interest" description="Disordered" evidence="1">
    <location>
        <begin position="1410"/>
        <end position="1432"/>
    </location>
</feature>
<evidence type="ECO:0008006" key="5">
    <source>
        <dbReference type="Google" id="ProtNLM"/>
    </source>
</evidence>
<dbReference type="Pfam" id="PF12877">
    <property type="entry name" value="KIAA1549"/>
    <property type="match status" value="1"/>
</dbReference>
<accession>A0A8T2IFN9</accession>
<dbReference type="EMBL" id="JAACNH010002168">
    <property type="protein sequence ID" value="KAG8429890.1"/>
    <property type="molecule type" value="Genomic_DNA"/>
</dbReference>
<evidence type="ECO:0000313" key="3">
    <source>
        <dbReference type="EMBL" id="KAG8429890.1"/>
    </source>
</evidence>
<dbReference type="PANTHER" id="PTHR21590">
    <property type="entry name" value="SEA DOMAIN-CONTAINING PROTEIN"/>
    <property type="match status" value="1"/>
</dbReference>
<feature type="compositionally biased region" description="Basic residues" evidence="1">
    <location>
        <begin position="1286"/>
        <end position="1300"/>
    </location>
</feature>
<evidence type="ECO:0000256" key="2">
    <source>
        <dbReference type="SAM" id="Phobius"/>
    </source>
</evidence>
<feature type="region of interest" description="Disordered" evidence="1">
    <location>
        <begin position="1282"/>
        <end position="1368"/>
    </location>
</feature>
<name>A0A8T2IFN9_9PIPI</name>
<feature type="region of interest" description="Disordered" evidence="1">
    <location>
        <begin position="1505"/>
        <end position="1538"/>
    </location>
</feature>
<feature type="compositionally biased region" description="Gly residues" evidence="1">
    <location>
        <begin position="1131"/>
        <end position="1142"/>
    </location>
</feature>
<feature type="region of interest" description="Disordered" evidence="1">
    <location>
        <begin position="1036"/>
        <end position="1156"/>
    </location>
</feature>
<dbReference type="OrthoDB" id="10064192at2759"/>
<keyword evidence="2" id="KW-0472">Membrane</keyword>
<gene>
    <name evidence="3" type="ORF">GDO86_018939</name>
</gene>
<sequence length="1566" mass="169806">YETPSSDLVFPSMTTGDDTLTMTTSPVSSQHSDETQVLPTHFVPSGLKQLELESGIYVESVSMKQPPSTGDTIPTSIASSSVSHDEATTEILISVFPSRPVFLSSSWKIDSSEATVDLNSFFYTSYVGNPGARVLESSNQDTFTKMDSTISLISSESLIMSSPASLDIESTLASLSATVMTPAYHGDLVMESGNLINTPSSVNIGSVTYFSESMYSLEESESYLSPSHWSMSFTSEQSSQLPSEEAATSLSPLYSIEYFTQVSQGSSAVFSTYERFLSSSLLQSDFMSTTDTMNIEGLGLLSLQTSTPILVASLTPSFSVDWGEKSSSVFSETSELWEVTSFWQPESSILYTSSFIGATSTSMPFFPSLDAAVIMDTFVDSSTFDLPTITLVDSITDTSSSEIPTITLVSSFSDISSLEIPTTTLVSSFTDISTLNLTSEPPITTMNLSPTPTVIHSIIDTSMFASLSPSFSVSSEFSLLDAYSDVSTLNPSLSLYILSTVSLLHSSSIETTAMDTSALTLELLPTLSAPLSTTVSPISSFTTSLDISSTVNLNPNVDTLLPSSVSHASEIVPSRSESAFAGTTSTPTTPAGTNTNTVGTTPPTIKPTDITQYSPETSPTPPTSSPLISSTHGTTTRPLLVCNVTNPEPYLLRAGKVYTLDPEFSFMVTSGQFVYTSIAVGNILTYSSLLLGHAPSILQLDAAHMVLDQRFHIQTVLQFVPQSVDIRLCTFSEQIQKGLTMALYEARKFRQENDNFTVQMVNITTSFPRELIWKAPVTVSYAVKDRSGFLNGSDVSDQLRNLSLVEFSFFLGFPVKQIAEPSRYPQLDVSPLLKDSWLRTVLLGVTEQQLRDEAFQAEIERKLAQLISVAASQKRRWKRASFAGSRTVQVVNITRLDGSEDPVQLIYFVEDQYGNRIPAPEASNLINEVNIQRAAIILGYRVQGVVSQPLNQAQEADRQAQNLWIIVGVVVPVLVVTVIIIILYWKLCRTDKLDFQPDTVSNLQQRQKLQAPSVKGFDFAKQHLGQHNKDEVLVVHEPPPSSLHGPHKDSTPSENGDVPTPKSKSSSKPAKVGRHRGSRVTPSDAGSIASNGSSGKESAGETSPRPSAPPHEPKMRQTAMGGTVGTVDAGGTRGMGGTGGTGELPTFSSGTEQQSSASIFEHVDRMSRSSEAGRRFPSKIQLIAMQPIATPPSHGITVSEREAEVNKINREIQTTLRHKSEIEHHRNKIRLRAKRKGHYDFPLVDVVGLADTKERQRMYRKAQMQFDKILDPVSGLPTVFIETRKSSRSRHSPKQRRRQHGSGSPPDADRDRLINTDSDGTYKRPPGVSNSAYVSDPEVPSDNGSPVSDQEKYPASPQRLPPPSQYVAPQPSIEEVRQTMQSLLDDAFALVAPSSQGLGISGALQSGSISAHQPVTSTPSHTGRGSAAWGAGSAQIHQLTQVGIASRMGSQATDLPSSRVGQPPPSNTSWAAYYLQEEDNIRSVHHRDQSHSRGLQDYGVSQMFPGNRAPARQPMPNSHLQPSISYPSGSAEELHPGHSSASLIKAIREELLRLSQKQAVVPSYHS</sequence>
<keyword evidence="4" id="KW-1185">Reference proteome</keyword>
<feature type="compositionally biased region" description="Polar residues" evidence="1">
    <location>
        <begin position="1515"/>
        <end position="1528"/>
    </location>
</feature>
<evidence type="ECO:0000256" key="1">
    <source>
        <dbReference type="SAM" id="MobiDB-lite"/>
    </source>
</evidence>
<feature type="compositionally biased region" description="Polar residues" evidence="1">
    <location>
        <begin position="1088"/>
        <end position="1105"/>
    </location>
</feature>
<keyword evidence="2" id="KW-1133">Transmembrane helix</keyword>
<feature type="compositionally biased region" description="Polar residues" evidence="1">
    <location>
        <begin position="1146"/>
        <end position="1156"/>
    </location>
</feature>
<dbReference type="InterPro" id="IPR024606">
    <property type="entry name" value="KIAA1549"/>
</dbReference>
<feature type="compositionally biased region" description="Polar residues" evidence="1">
    <location>
        <begin position="1410"/>
        <end position="1421"/>
    </location>
</feature>
<dbReference type="PANTHER" id="PTHR21590:SF4">
    <property type="entry name" value="UPF0606 PROTEIN KIAA1549"/>
    <property type="match status" value="1"/>
</dbReference>
<protein>
    <recommendedName>
        <fullName evidence="5">KIAA1549</fullName>
    </recommendedName>
</protein>
<comment type="caution">
    <text evidence="3">The sequence shown here is derived from an EMBL/GenBank/DDBJ whole genome shotgun (WGS) entry which is preliminary data.</text>
</comment>
<dbReference type="Proteomes" id="UP000812440">
    <property type="component" value="Unassembled WGS sequence"/>
</dbReference>